<evidence type="ECO:0000313" key="2">
    <source>
        <dbReference type="EMBL" id="GAA0186291.1"/>
    </source>
</evidence>
<proteinExistence type="predicted"/>
<gene>
    <name evidence="2" type="ORF">LIER_33579</name>
</gene>
<dbReference type="InterPro" id="IPR006553">
    <property type="entry name" value="Leu-rich_rpt_Cys-con_subtyp"/>
</dbReference>
<comment type="caution">
    <text evidence="2">The sequence shown here is derived from an EMBL/GenBank/DDBJ whole genome shotgun (WGS) entry which is preliminary data.</text>
</comment>
<dbReference type="Proteomes" id="UP001454036">
    <property type="component" value="Unassembled WGS sequence"/>
</dbReference>
<dbReference type="GO" id="GO:0019005">
    <property type="term" value="C:SCF ubiquitin ligase complex"/>
    <property type="evidence" value="ECO:0007669"/>
    <property type="project" value="TreeGrafter"/>
</dbReference>
<dbReference type="SMART" id="SM00367">
    <property type="entry name" value="LRR_CC"/>
    <property type="match status" value="18"/>
</dbReference>
<dbReference type="InterPro" id="IPR001611">
    <property type="entry name" value="Leu-rich_rpt"/>
</dbReference>
<accession>A0AAV3RX26</accession>
<feature type="domain" description="F-box/LRR-repeat protein 15-like leucin rich repeat" evidence="1">
    <location>
        <begin position="59"/>
        <end position="247"/>
    </location>
</feature>
<dbReference type="FunFam" id="3.80.10.10:FF:000276">
    <property type="entry name" value="F-box/LRR-repeat protein 3"/>
    <property type="match status" value="1"/>
</dbReference>
<dbReference type="SUPFAM" id="SSF52047">
    <property type="entry name" value="RNI-like"/>
    <property type="match status" value="2"/>
</dbReference>
<dbReference type="GO" id="GO:0031146">
    <property type="term" value="P:SCF-dependent proteasomal ubiquitin-dependent protein catabolic process"/>
    <property type="evidence" value="ECO:0007669"/>
    <property type="project" value="TreeGrafter"/>
</dbReference>
<dbReference type="AlphaFoldDB" id="A0AAV3RX26"/>
<dbReference type="InterPro" id="IPR032675">
    <property type="entry name" value="LRR_dom_sf"/>
</dbReference>
<feature type="domain" description="F-box/LRR-repeat protein 15-like leucin rich repeat" evidence="1">
    <location>
        <begin position="314"/>
        <end position="477"/>
    </location>
</feature>
<dbReference type="PANTHER" id="PTHR13318:SF37">
    <property type="entry name" value="F-BOX DOMAIN-CONTAINING PROTEIN"/>
    <property type="match status" value="1"/>
</dbReference>
<dbReference type="PANTHER" id="PTHR13318">
    <property type="entry name" value="PARTNER OF PAIRED, ISOFORM B-RELATED"/>
    <property type="match status" value="1"/>
</dbReference>
<protein>
    <recommendedName>
        <fullName evidence="1">F-box/LRR-repeat protein 15-like leucin rich repeat domain-containing protein</fullName>
    </recommendedName>
</protein>
<organism evidence="2 3">
    <name type="scientific">Lithospermum erythrorhizon</name>
    <name type="common">Purple gromwell</name>
    <name type="synonym">Lithospermum officinale var. erythrorhizon</name>
    <dbReference type="NCBI Taxonomy" id="34254"/>
    <lineage>
        <taxon>Eukaryota</taxon>
        <taxon>Viridiplantae</taxon>
        <taxon>Streptophyta</taxon>
        <taxon>Embryophyta</taxon>
        <taxon>Tracheophyta</taxon>
        <taxon>Spermatophyta</taxon>
        <taxon>Magnoliopsida</taxon>
        <taxon>eudicotyledons</taxon>
        <taxon>Gunneridae</taxon>
        <taxon>Pentapetalae</taxon>
        <taxon>asterids</taxon>
        <taxon>lamiids</taxon>
        <taxon>Boraginales</taxon>
        <taxon>Boraginaceae</taxon>
        <taxon>Boraginoideae</taxon>
        <taxon>Lithospermeae</taxon>
        <taxon>Lithospermum</taxon>
    </lineage>
</organism>
<name>A0AAV3RX26_LITER</name>
<reference evidence="2 3" key="1">
    <citation type="submission" date="2024-01" db="EMBL/GenBank/DDBJ databases">
        <title>The complete chloroplast genome sequence of Lithospermum erythrorhizon: insights into the phylogenetic relationship among Boraginaceae species and the maternal lineages of purple gromwells.</title>
        <authorList>
            <person name="Okada T."/>
            <person name="Watanabe K."/>
        </authorList>
    </citation>
    <scope>NUCLEOTIDE SEQUENCE [LARGE SCALE GENOMIC DNA]</scope>
</reference>
<dbReference type="Pfam" id="PF25372">
    <property type="entry name" value="DUF7885"/>
    <property type="match status" value="2"/>
</dbReference>
<dbReference type="EMBL" id="BAABME010013548">
    <property type="protein sequence ID" value="GAA0186291.1"/>
    <property type="molecule type" value="Genomic_DNA"/>
</dbReference>
<sequence>MQQERSMKYINPLEFLNEEIIFSILDCLNDDPEAKKAFSLVCKSFHCIESLHRKKLKPLCMELISRTIKRYPNVKDVDFTNCPRVEDAELIAVSDAYKGTLTSIDVSKSRLFTHVGLSSLAVKCSGLAELDLSNATELTDLAAAAIAVAKNLEKLSLARCKLISDMGIGCIAVGCKKLRVVCLKWCLRIGDLGINLIALKCKEIQVLDLSFLQITEKCLPYILKLQHLKELILMGCPGIDDEGLFTLEQGCKSLEILDIANCQNISHVGLSSLTNGSDHLRQLSLSYGHSVTMDLAKSLQHFPYLRSIKLDGCQVTSSGMKSIAECCTFLEELSLCKCAGVTDEGLSAIVQKQNGLQKLDITCCHKITFAAIDNITKTCYAITSLRMESCSLVPGEAFQLIGERCHNLVELDVTDNKINDEGLKSIARSLKLSILKLGICLSITDSGLSYIGKSCSQLTELDLYRCMGITDISIAAIASGCPALEMINMAYCDKVTNSSLISLSICSRLKTIEIRGCPRVCSVGLAAIARGCRQLTVIDIKKCHNIDDTGMLPLAQYSQNLKQINLSYCSVTDVGLLSLASICNLQNMTILHVSGLTPNGLVAAVLACRGLRKVKIHTCFKATLPEALLLHMEARGCIFHWRNKAFQAEVDPKGWQLHLER</sequence>
<dbReference type="InterPro" id="IPR057207">
    <property type="entry name" value="FBXL15_LRR"/>
</dbReference>
<evidence type="ECO:0000313" key="3">
    <source>
        <dbReference type="Proteomes" id="UP001454036"/>
    </source>
</evidence>
<keyword evidence="3" id="KW-1185">Reference proteome</keyword>
<dbReference type="Gene3D" id="3.80.10.10">
    <property type="entry name" value="Ribonuclease Inhibitor"/>
    <property type="match status" value="4"/>
</dbReference>
<dbReference type="Pfam" id="PF13516">
    <property type="entry name" value="LRR_6"/>
    <property type="match status" value="3"/>
</dbReference>
<evidence type="ECO:0000259" key="1">
    <source>
        <dbReference type="Pfam" id="PF25372"/>
    </source>
</evidence>